<comment type="caution">
    <text evidence="1">The sequence shown here is derived from an EMBL/GenBank/DDBJ whole genome shotgun (WGS) entry which is preliminary data.</text>
</comment>
<dbReference type="AlphaFoldDB" id="A0A7X1GJ74"/>
<organism evidence="1 2">
    <name type="scientific">Pseudomonas kielensis</name>
    <dbReference type="NCBI Taxonomy" id="2762577"/>
    <lineage>
        <taxon>Bacteria</taxon>
        <taxon>Pseudomonadati</taxon>
        <taxon>Pseudomonadota</taxon>
        <taxon>Gammaproteobacteria</taxon>
        <taxon>Pseudomonadales</taxon>
        <taxon>Pseudomonadaceae</taxon>
        <taxon>Pseudomonas</taxon>
    </lineage>
</organism>
<dbReference type="RefSeq" id="WP_185818890.1">
    <property type="nucleotide sequence ID" value="NZ_JACMYG010000030.1"/>
</dbReference>
<proteinExistence type="predicted"/>
<accession>A0A7X1GJ74</accession>
<sequence>MSQKKESNDELPDAYATVPKHLEGLVDAAFRMVEEGQDPTDVLKMVSYGLEKRRPTTEQ</sequence>
<dbReference type="EMBL" id="JACMYG010000030">
    <property type="protein sequence ID" value="MBC2692613.1"/>
    <property type="molecule type" value="Genomic_DNA"/>
</dbReference>
<gene>
    <name evidence="1" type="ORF">H7995_22745</name>
</gene>
<name>A0A7X1GJ74_9PSED</name>
<evidence type="ECO:0000313" key="2">
    <source>
        <dbReference type="Proteomes" id="UP000526003"/>
    </source>
</evidence>
<keyword evidence="2" id="KW-1185">Reference proteome</keyword>
<protein>
    <submittedName>
        <fullName evidence="1">Uncharacterized protein</fullName>
    </submittedName>
</protein>
<dbReference type="Proteomes" id="UP000526003">
    <property type="component" value="Unassembled WGS sequence"/>
</dbReference>
<evidence type="ECO:0000313" key="1">
    <source>
        <dbReference type="EMBL" id="MBC2692613.1"/>
    </source>
</evidence>
<reference evidence="1 2" key="1">
    <citation type="submission" date="2020-08" db="EMBL/GenBank/DDBJ databases">
        <title>Pseudomonas sp. nov.</title>
        <authorList>
            <person name="Gieschler S."/>
            <person name="Fiedler G."/>
            <person name="Brinks E."/>
            <person name="Boehnlein C."/>
            <person name="Franz C.M.A.P."/>
            <person name="Kabisch J."/>
        </authorList>
    </citation>
    <scope>NUCLEOTIDE SEQUENCE [LARGE SCALE GENOMIC DNA]</scope>
    <source>
        <strain evidence="1 2">MBT-1</strain>
    </source>
</reference>